<dbReference type="AlphaFoldDB" id="A0A645BHE5"/>
<proteinExistence type="predicted"/>
<gene>
    <name evidence="1" type="ORF">SDC9_111676</name>
</gene>
<protein>
    <submittedName>
        <fullName evidence="1">Uncharacterized protein</fullName>
    </submittedName>
</protein>
<sequence length="80" mass="9360">MTVLERKAILIKSVLDDSVDEAVLDELDLFFKSLKHEKVTNYPCRYSISEVREGVERSVKQVDEGMFSTHEEVKNKFRRP</sequence>
<comment type="caution">
    <text evidence="1">The sequence shown here is derived from an EMBL/GenBank/DDBJ whole genome shotgun (WGS) entry which is preliminary data.</text>
</comment>
<name>A0A645BHE5_9ZZZZ</name>
<organism evidence="1">
    <name type="scientific">bioreactor metagenome</name>
    <dbReference type="NCBI Taxonomy" id="1076179"/>
    <lineage>
        <taxon>unclassified sequences</taxon>
        <taxon>metagenomes</taxon>
        <taxon>ecological metagenomes</taxon>
    </lineage>
</organism>
<accession>A0A645BHE5</accession>
<dbReference type="EMBL" id="VSSQ01020149">
    <property type="protein sequence ID" value="MPM64787.1"/>
    <property type="molecule type" value="Genomic_DNA"/>
</dbReference>
<evidence type="ECO:0000313" key="1">
    <source>
        <dbReference type="EMBL" id="MPM64787.1"/>
    </source>
</evidence>
<reference evidence="1" key="1">
    <citation type="submission" date="2019-08" db="EMBL/GenBank/DDBJ databases">
        <authorList>
            <person name="Kucharzyk K."/>
            <person name="Murdoch R.W."/>
            <person name="Higgins S."/>
            <person name="Loffler F."/>
        </authorList>
    </citation>
    <scope>NUCLEOTIDE SEQUENCE</scope>
</reference>